<dbReference type="Proteomes" id="UP000317557">
    <property type="component" value="Unassembled WGS sequence"/>
</dbReference>
<proteinExistence type="predicted"/>
<accession>A0A521BWB3</accession>
<dbReference type="InterPro" id="IPR011990">
    <property type="entry name" value="TPR-like_helical_dom_sf"/>
</dbReference>
<organism evidence="1 2">
    <name type="scientific">Gracilimonas mengyeensis</name>
    <dbReference type="NCBI Taxonomy" id="1302730"/>
    <lineage>
        <taxon>Bacteria</taxon>
        <taxon>Pseudomonadati</taxon>
        <taxon>Balneolota</taxon>
        <taxon>Balneolia</taxon>
        <taxon>Balneolales</taxon>
        <taxon>Balneolaceae</taxon>
        <taxon>Gracilimonas</taxon>
    </lineage>
</organism>
<dbReference type="RefSeq" id="WP_142453534.1">
    <property type="nucleotide sequence ID" value="NZ_FXTP01000003.1"/>
</dbReference>
<evidence type="ECO:0000313" key="2">
    <source>
        <dbReference type="Proteomes" id="UP000317557"/>
    </source>
</evidence>
<dbReference type="OrthoDB" id="1524602at2"/>
<keyword evidence="2" id="KW-1185">Reference proteome</keyword>
<dbReference type="Gene3D" id="1.25.40.10">
    <property type="entry name" value="Tetratricopeptide repeat domain"/>
    <property type="match status" value="1"/>
</dbReference>
<reference evidence="1 2" key="1">
    <citation type="submission" date="2017-05" db="EMBL/GenBank/DDBJ databases">
        <authorList>
            <person name="Varghese N."/>
            <person name="Submissions S."/>
        </authorList>
    </citation>
    <scope>NUCLEOTIDE SEQUENCE [LARGE SCALE GENOMIC DNA]</scope>
    <source>
        <strain evidence="1 2">DSM 21985</strain>
    </source>
</reference>
<gene>
    <name evidence="1" type="ORF">SAMN06265219_103109</name>
</gene>
<protein>
    <recommendedName>
        <fullName evidence="3">Tetratricopeptide repeat-containing protein</fullName>
    </recommendedName>
</protein>
<evidence type="ECO:0008006" key="3">
    <source>
        <dbReference type="Google" id="ProtNLM"/>
    </source>
</evidence>
<evidence type="ECO:0000313" key="1">
    <source>
        <dbReference type="EMBL" id="SMO50901.1"/>
    </source>
</evidence>
<dbReference type="PROSITE" id="PS51257">
    <property type="entry name" value="PROKAR_LIPOPROTEIN"/>
    <property type="match status" value="1"/>
</dbReference>
<sequence>MKHLRLFFLGVMALGLITACSESTQNLEQQVDSLIAEQKFEEALELLEDQPASEEVTAQKEEVHLQYGIYLIYNADPSQMRENANEALRQFIAVLEINPDNEKAIAETEQILSIYRTFPNRQPEQEVLDKLQELGFQV</sequence>
<dbReference type="AlphaFoldDB" id="A0A521BWB3"/>
<name>A0A521BWB3_9BACT</name>
<dbReference type="EMBL" id="FXTP01000003">
    <property type="protein sequence ID" value="SMO50901.1"/>
    <property type="molecule type" value="Genomic_DNA"/>
</dbReference>